<dbReference type="Gene3D" id="3.40.50.1820">
    <property type="entry name" value="alpha/beta hydrolase"/>
    <property type="match status" value="1"/>
</dbReference>
<accession>A0A923S5Z9</accession>
<keyword evidence="7" id="KW-1015">Disulfide bond</keyword>
<evidence type="ECO:0000256" key="4">
    <source>
        <dbReference type="ARBA" id="ARBA00022729"/>
    </source>
</evidence>
<keyword evidence="6" id="KW-0106">Calcium</keyword>
<evidence type="ECO:0000256" key="3">
    <source>
        <dbReference type="ARBA" id="ARBA00022723"/>
    </source>
</evidence>
<dbReference type="GO" id="GO:0052689">
    <property type="term" value="F:carboxylic ester hydrolase activity"/>
    <property type="evidence" value="ECO:0007669"/>
    <property type="project" value="UniProtKB-KW"/>
</dbReference>
<dbReference type="AlphaFoldDB" id="A0A923S5Z9"/>
<dbReference type="SUPFAM" id="SSF53474">
    <property type="entry name" value="alpha/beta-Hydrolases"/>
    <property type="match status" value="1"/>
</dbReference>
<name>A0A923S5Z9_9BURK</name>
<feature type="chain" id="PRO_5036952126" evidence="8">
    <location>
        <begin position="23"/>
        <end position="575"/>
    </location>
</feature>
<evidence type="ECO:0000313" key="9">
    <source>
        <dbReference type="EMBL" id="MBC5765667.1"/>
    </source>
</evidence>
<evidence type="ECO:0000256" key="8">
    <source>
        <dbReference type="SAM" id="SignalP"/>
    </source>
</evidence>
<evidence type="ECO:0000256" key="5">
    <source>
        <dbReference type="ARBA" id="ARBA00022801"/>
    </source>
</evidence>
<comment type="similarity">
    <text evidence="1">Belongs to the tannase family.</text>
</comment>
<protein>
    <submittedName>
        <fullName evidence="9">Tannase/feruloyl esterase family alpha/beta hydrolase</fullName>
    </submittedName>
</protein>
<keyword evidence="3" id="KW-0479">Metal-binding</keyword>
<dbReference type="GO" id="GO:0046872">
    <property type="term" value="F:metal ion binding"/>
    <property type="evidence" value="ECO:0007669"/>
    <property type="project" value="UniProtKB-KW"/>
</dbReference>
<evidence type="ECO:0000256" key="2">
    <source>
        <dbReference type="ARBA" id="ARBA00022487"/>
    </source>
</evidence>
<dbReference type="PANTHER" id="PTHR33938">
    <property type="entry name" value="FERULOYL ESTERASE B-RELATED"/>
    <property type="match status" value="1"/>
</dbReference>
<evidence type="ECO:0000256" key="6">
    <source>
        <dbReference type="ARBA" id="ARBA00022837"/>
    </source>
</evidence>
<evidence type="ECO:0000256" key="7">
    <source>
        <dbReference type="ARBA" id="ARBA00023157"/>
    </source>
</evidence>
<dbReference type="EMBL" id="JACORU010000005">
    <property type="protein sequence ID" value="MBC5765667.1"/>
    <property type="molecule type" value="Genomic_DNA"/>
</dbReference>
<sequence>MRARFTLGCVAVAVAVAVAALAACGGGGNDEPPASAPAPQAQAPMACGELVNMAIPASAIGLPTTGATVTSATVVAASGSGAAAVPEHCLVNAAIAPVDATAPKILMRVALPATWNTKALMLGGGGFDGSIPNVVGNVSNGATDQPLPVARGYAVFGSDSGHQAGARASLDGTFGQNDEALRNWGGDALKKTRDTAMYIINKRYAAAPAKAYFSGGSTGGREAIQSIQRWPADWDGAIAWYPAWNQASAMLGGQAGTLALTKPGAYPNSAKRLALMTAALQACDTLDGVADGLISNQNACNVRFDPATATLNGAPLRCAGGADTGDTCLSDAQITAVKAINTPVRFGFALGSGETGYPGYNVWGADLGITAPATAVSGTVAFLNLASTAPANPMPATAPYISQQLDGVLKNIITRDANFNPLSFDPLGPTALADRWGVLSRMIDVSSDLSGFVNKGGKLLMAHGVHDVLVSSRATADFYSRLLQQFGQAKLDTFARYYEIPGLGHAVSSQFNATWDALTALEQWAEKGTAPTGQVTRDTVGVPGRTRPLCEYPKWPQYKGTGDVNSAASFTCVVL</sequence>
<feature type="signal peptide" evidence="8">
    <location>
        <begin position="1"/>
        <end position="22"/>
    </location>
</feature>
<keyword evidence="2" id="KW-0719">Serine esterase</keyword>
<keyword evidence="4 8" id="KW-0732">Signal</keyword>
<dbReference type="PANTHER" id="PTHR33938:SF15">
    <property type="entry name" value="FERULOYL ESTERASE B-RELATED"/>
    <property type="match status" value="1"/>
</dbReference>
<evidence type="ECO:0000313" key="10">
    <source>
        <dbReference type="Proteomes" id="UP000596827"/>
    </source>
</evidence>
<keyword evidence="10" id="KW-1185">Reference proteome</keyword>
<gene>
    <name evidence="9" type="ORF">H8R02_14460</name>
</gene>
<dbReference type="InterPro" id="IPR011118">
    <property type="entry name" value="Tannase/feruloyl_esterase"/>
</dbReference>
<organism evidence="9 10">
    <name type="scientific">Ramlibacter albus</name>
    <dbReference type="NCBI Taxonomy" id="2079448"/>
    <lineage>
        <taxon>Bacteria</taxon>
        <taxon>Pseudomonadati</taxon>
        <taxon>Pseudomonadota</taxon>
        <taxon>Betaproteobacteria</taxon>
        <taxon>Burkholderiales</taxon>
        <taxon>Comamonadaceae</taxon>
        <taxon>Ramlibacter</taxon>
    </lineage>
</organism>
<dbReference type="Pfam" id="PF07519">
    <property type="entry name" value="Tannase"/>
    <property type="match status" value="1"/>
</dbReference>
<keyword evidence="5 9" id="KW-0378">Hydrolase</keyword>
<dbReference type="InterPro" id="IPR029058">
    <property type="entry name" value="AB_hydrolase_fold"/>
</dbReference>
<dbReference type="Proteomes" id="UP000596827">
    <property type="component" value="Unassembled WGS sequence"/>
</dbReference>
<dbReference type="PROSITE" id="PS51257">
    <property type="entry name" value="PROKAR_LIPOPROTEIN"/>
    <property type="match status" value="1"/>
</dbReference>
<reference evidence="9" key="1">
    <citation type="submission" date="2020-08" db="EMBL/GenBank/DDBJ databases">
        <title>Ramlibacter sp. GTP1 16S ribosomal RNA gene genome sequencing and assembly.</title>
        <authorList>
            <person name="Kang M."/>
        </authorList>
    </citation>
    <scope>NUCLEOTIDE SEQUENCE</scope>
    <source>
        <strain evidence="9">GTP1</strain>
    </source>
</reference>
<evidence type="ECO:0000256" key="1">
    <source>
        <dbReference type="ARBA" id="ARBA00006249"/>
    </source>
</evidence>
<proteinExistence type="inferred from homology"/>
<comment type="caution">
    <text evidence="9">The sequence shown here is derived from an EMBL/GenBank/DDBJ whole genome shotgun (WGS) entry which is preliminary data.</text>
</comment>